<keyword evidence="3 5" id="KW-0687">Ribonucleoprotein</keyword>
<dbReference type="GO" id="GO:0005763">
    <property type="term" value="C:mitochondrial small ribosomal subunit"/>
    <property type="evidence" value="ECO:0007669"/>
    <property type="project" value="TreeGrafter"/>
</dbReference>
<feature type="non-terminal residue" evidence="7">
    <location>
        <position position="1"/>
    </location>
</feature>
<dbReference type="PANTHER" id="PTHR13479:SF40">
    <property type="entry name" value="SMALL RIBOSOMAL SUBUNIT PROTEIN BS18M"/>
    <property type="match status" value="1"/>
</dbReference>
<comment type="caution">
    <text evidence="7">The sequence shown here is derived from an EMBL/GenBank/DDBJ whole genome shotgun (WGS) entry which is preliminary data.</text>
</comment>
<dbReference type="Pfam" id="PF01084">
    <property type="entry name" value="Ribosomal_S18"/>
    <property type="match status" value="1"/>
</dbReference>
<keyword evidence="2 5" id="KW-0689">Ribosomal protein</keyword>
<proteinExistence type="inferred from homology"/>
<evidence type="ECO:0000256" key="3">
    <source>
        <dbReference type="ARBA" id="ARBA00023274"/>
    </source>
</evidence>
<protein>
    <recommendedName>
        <fullName evidence="4">Small ribosomal subunit protein bS18m</fullName>
    </recommendedName>
</protein>
<organism evidence="7 8">
    <name type="scientific">Rhodocollybia butyracea</name>
    <dbReference type="NCBI Taxonomy" id="206335"/>
    <lineage>
        <taxon>Eukaryota</taxon>
        <taxon>Fungi</taxon>
        <taxon>Dikarya</taxon>
        <taxon>Basidiomycota</taxon>
        <taxon>Agaricomycotina</taxon>
        <taxon>Agaricomycetes</taxon>
        <taxon>Agaricomycetidae</taxon>
        <taxon>Agaricales</taxon>
        <taxon>Marasmiineae</taxon>
        <taxon>Omphalotaceae</taxon>
        <taxon>Rhodocollybia</taxon>
    </lineage>
</organism>
<dbReference type="EMBL" id="JADNRY010000005">
    <property type="protein sequence ID" value="KAF9076813.1"/>
    <property type="molecule type" value="Genomic_DNA"/>
</dbReference>
<dbReference type="GO" id="GO:0070181">
    <property type="term" value="F:small ribosomal subunit rRNA binding"/>
    <property type="evidence" value="ECO:0007669"/>
    <property type="project" value="TreeGrafter"/>
</dbReference>
<evidence type="ECO:0000313" key="6">
    <source>
        <dbReference type="EMBL" id="KAF9045881.1"/>
    </source>
</evidence>
<evidence type="ECO:0000313" key="8">
    <source>
        <dbReference type="Proteomes" id="UP000772434"/>
    </source>
</evidence>
<dbReference type="NCBIfam" id="TIGR00165">
    <property type="entry name" value="S18"/>
    <property type="match status" value="1"/>
</dbReference>
<dbReference type="PRINTS" id="PR00974">
    <property type="entry name" value="RIBOSOMALS18"/>
</dbReference>
<evidence type="ECO:0000256" key="1">
    <source>
        <dbReference type="ARBA" id="ARBA00005589"/>
    </source>
</evidence>
<dbReference type="EMBL" id="JADNRY010000508">
    <property type="protein sequence ID" value="KAF9045881.1"/>
    <property type="molecule type" value="Genomic_DNA"/>
</dbReference>
<dbReference type="OrthoDB" id="21463at2759"/>
<dbReference type="AlphaFoldDB" id="A0A9P5Q8W4"/>
<gene>
    <name evidence="7" type="ORF">BDP27DRAFT_1209935</name>
    <name evidence="6" type="ORF">BDP27DRAFT_1243693</name>
</gene>
<accession>A0A9P5Q8W4</accession>
<dbReference type="Proteomes" id="UP000772434">
    <property type="component" value="Unassembled WGS sequence"/>
</dbReference>
<dbReference type="GO" id="GO:0003735">
    <property type="term" value="F:structural constituent of ribosome"/>
    <property type="evidence" value="ECO:0007669"/>
    <property type="project" value="InterPro"/>
</dbReference>
<evidence type="ECO:0000256" key="5">
    <source>
        <dbReference type="RuleBase" id="RU003910"/>
    </source>
</evidence>
<reference evidence="7" key="1">
    <citation type="submission" date="2020-11" db="EMBL/GenBank/DDBJ databases">
        <authorList>
            <consortium name="DOE Joint Genome Institute"/>
            <person name="Ahrendt S."/>
            <person name="Riley R."/>
            <person name="Andreopoulos W."/>
            <person name="Labutti K."/>
            <person name="Pangilinan J."/>
            <person name="Ruiz-Duenas F.J."/>
            <person name="Barrasa J.M."/>
            <person name="Sanchez-Garcia M."/>
            <person name="Camarero S."/>
            <person name="Miyauchi S."/>
            <person name="Serrano A."/>
            <person name="Linde D."/>
            <person name="Babiker R."/>
            <person name="Drula E."/>
            <person name="Ayuso-Fernandez I."/>
            <person name="Pacheco R."/>
            <person name="Padilla G."/>
            <person name="Ferreira P."/>
            <person name="Barriuso J."/>
            <person name="Kellner H."/>
            <person name="Castanera R."/>
            <person name="Alfaro M."/>
            <person name="Ramirez L."/>
            <person name="Pisabarro A.G."/>
            <person name="Kuo A."/>
            <person name="Tritt A."/>
            <person name="Lipzen A."/>
            <person name="He G."/>
            <person name="Yan M."/>
            <person name="Ng V."/>
            <person name="Cullen D."/>
            <person name="Martin F."/>
            <person name="Rosso M.-N."/>
            <person name="Henrissat B."/>
            <person name="Hibbett D."/>
            <person name="Martinez A.T."/>
            <person name="Grigoriev I.V."/>
        </authorList>
    </citation>
    <scope>NUCLEOTIDE SEQUENCE</scope>
    <source>
        <strain evidence="7">AH 40177</strain>
    </source>
</reference>
<dbReference type="SUPFAM" id="SSF46911">
    <property type="entry name" value="Ribosomal protein S18"/>
    <property type="match status" value="1"/>
</dbReference>
<sequence>IEPHRLAYESVLKRRMPPKIKAQVGPSRRAARANGIDPFYPLSVDPLKHATNPAMFMPFLSDMGKINGRNVTGLTKKNQRRVGKAIRRAKMMGILPILSKRNIFNPLYARYG</sequence>
<evidence type="ECO:0000256" key="2">
    <source>
        <dbReference type="ARBA" id="ARBA00022980"/>
    </source>
</evidence>
<keyword evidence="8" id="KW-1185">Reference proteome</keyword>
<dbReference type="InterPro" id="IPR001648">
    <property type="entry name" value="Ribosomal_bS18"/>
</dbReference>
<dbReference type="InterPro" id="IPR036870">
    <property type="entry name" value="Ribosomal_bS18_sf"/>
</dbReference>
<comment type="similarity">
    <text evidence="1 5">Belongs to the bacterial ribosomal protein bS18 family.</text>
</comment>
<evidence type="ECO:0000313" key="7">
    <source>
        <dbReference type="EMBL" id="KAF9076813.1"/>
    </source>
</evidence>
<dbReference type="PANTHER" id="PTHR13479">
    <property type="entry name" value="30S RIBOSOMAL PROTEIN S18"/>
    <property type="match status" value="1"/>
</dbReference>
<dbReference type="GO" id="GO:0032543">
    <property type="term" value="P:mitochondrial translation"/>
    <property type="evidence" value="ECO:0007669"/>
    <property type="project" value="TreeGrafter"/>
</dbReference>
<evidence type="ECO:0000256" key="4">
    <source>
        <dbReference type="ARBA" id="ARBA00035264"/>
    </source>
</evidence>
<name>A0A9P5Q8W4_9AGAR</name>
<dbReference type="Gene3D" id="4.10.640.10">
    <property type="entry name" value="Ribosomal protein S18"/>
    <property type="match status" value="1"/>
</dbReference>